<evidence type="ECO:0000313" key="2">
    <source>
        <dbReference type="EMBL" id="UWZ85928.1"/>
    </source>
</evidence>
<feature type="transmembrane region" description="Helical" evidence="1">
    <location>
        <begin position="359"/>
        <end position="376"/>
    </location>
</feature>
<feature type="transmembrane region" description="Helical" evidence="1">
    <location>
        <begin position="111"/>
        <end position="129"/>
    </location>
</feature>
<dbReference type="AlphaFoldDB" id="A0A9J7BTF4"/>
<feature type="transmembrane region" description="Helical" evidence="1">
    <location>
        <begin position="416"/>
        <end position="434"/>
    </location>
</feature>
<sequence length="567" mass="59935">MTPPEVLEQLSGRVEDLERRVAQLEQRSLAAPDTIATETKLQHLPAPATSESWQMGPALTAVGISLLGIAGAYVLRALAGGAVLPRLILGLTGAAYGIGWAVAATRVSRKFSGGLYAATSVLILAPMLWEMCLRFQAMSPLLAAGVLAIYLATVLIAGRNSYKGPAFSPLFAGSAATALALCIGTRSMLPFIAILLAMTLFVEVQRIRSGALAVAPFVLLAMDAAIFALLVIYRMPAAGRLEYPVLSPAAVLAAPLLLLLMEATATAVHTCYQRQRMGIFDAFQLMAVFGMFAAGVFWMVAELAPSAIGSLCLVLCGACYWAAFDPFHCTAEPRNFRLFATWAVVLLACGLYLLEPPSWVAATCAVAALGTILAAPRLHSTTLEAHSIVYLALAAFACGLPAYAWHVIIADIPVHLGWPIALFAAVALAGYALCHEQQSEDSAHRAIHLVLALLATFAACALLTHGLLAVTGLAVHPEPFHIALLRTVAVCAVALTLALGGVRLQRITMSRVAYVLLAFVVLKLVFEDLRHGHLAFLAASIGIVAVTLIAVPRIANRQSSGQVIRRA</sequence>
<feature type="transmembrane region" description="Helical" evidence="1">
    <location>
        <begin position="532"/>
        <end position="551"/>
    </location>
</feature>
<feature type="transmembrane region" description="Helical" evidence="1">
    <location>
        <begin position="446"/>
        <end position="468"/>
    </location>
</feature>
<feature type="transmembrane region" description="Helical" evidence="1">
    <location>
        <begin position="336"/>
        <end position="353"/>
    </location>
</feature>
<organism evidence="2 3">
    <name type="scientific">Occallatibacter riparius</name>
    <dbReference type="NCBI Taxonomy" id="1002689"/>
    <lineage>
        <taxon>Bacteria</taxon>
        <taxon>Pseudomonadati</taxon>
        <taxon>Acidobacteriota</taxon>
        <taxon>Terriglobia</taxon>
        <taxon>Terriglobales</taxon>
        <taxon>Acidobacteriaceae</taxon>
        <taxon>Occallatibacter</taxon>
    </lineage>
</organism>
<gene>
    <name evidence="2" type="ORF">MOP44_08280</name>
</gene>
<feature type="transmembrane region" description="Helical" evidence="1">
    <location>
        <begin position="509"/>
        <end position="526"/>
    </location>
</feature>
<evidence type="ECO:0008006" key="4">
    <source>
        <dbReference type="Google" id="ProtNLM"/>
    </source>
</evidence>
<feature type="transmembrane region" description="Helical" evidence="1">
    <location>
        <begin position="210"/>
        <end position="233"/>
    </location>
</feature>
<feature type="transmembrane region" description="Helical" evidence="1">
    <location>
        <begin position="307"/>
        <end position="324"/>
    </location>
</feature>
<keyword evidence="1" id="KW-1133">Transmembrane helix</keyword>
<reference evidence="2" key="1">
    <citation type="submission" date="2021-04" db="EMBL/GenBank/DDBJ databases">
        <title>Phylogenetic analysis of Acidobacteriaceae.</title>
        <authorList>
            <person name="Qiu L."/>
            <person name="Zhang Q."/>
        </authorList>
    </citation>
    <scope>NUCLEOTIDE SEQUENCE</scope>
    <source>
        <strain evidence="2">DSM 25168</strain>
    </source>
</reference>
<name>A0A9J7BTF4_9BACT</name>
<dbReference type="Proteomes" id="UP001059380">
    <property type="component" value="Chromosome"/>
</dbReference>
<feature type="transmembrane region" description="Helical" evidence="1">
    <location>
        <begin position="170"/>
        <end position="198"/>
    </location>
</feature>
<dbReference type="RefSeq" id="WP_260795559.1">
    <property type="nucleotide sequence ID" value="NZ_CP093313.1"/>
</dbReference>
<keyword evidence="1" id="KW-0472">Membrane</keyword>
<evidence type="ECO:0000256" key="1">
    <source>
        <dbReference type="SAM" id="Phobius"/>
    </source>
</evidence>
<protein>
    <recommendedName>
        <fullName evidence="4">DUF2339 domain-containing protein</fullName>
    </recommendedName>
</protein>
<keyword evidence="1" id="KW-0812">Transmembrane</keyword>
<feature type="transmembrane region" description="Helical" evidence="1">
    <location>
        <begin position="388"/>
        <end position="410"/>
    </location>
</feature>
<feature type="transmembrane region" description="Helical" evidence="1">
    <location>
        <begin position="141"/>
        <end position="158"/>
    </location>
</feature>
<keyword evidence="3" id="KW-1185">Reference proteome</keyword>
<feature type="transmembrane region" description="Helical" evidence="1">
    <location>
        <begin position="245"/>
        <end position="268"/>
    </location>
</feature>
<accession>A0A9J7BTF4</accession>
<evidence type="ECO:0000313" key="3">
    <source>
        <dbReference type="Proteomes" id="UP001059380"/>
    </source>
</evidence>
<feature type="transmembrane region" description="Helical" evidence="1">
    <location>
        <begin position="55"/>
        <end position="75"/>
    </location>
</feature>
<proteinExistence type="predicted"/>
<feature type="transmembrane region" description="Helical" evidence="1">
    <location>
        <begin position="480"/>
        <end position="502"/>
    </location>
</feature>
<dbReference type="KEGG" id="orp:MOP44_08280"/>
<feature type="transmembrane region" description="Helical" evidence="1">
    <location>
        <begin position="87"/>
        <end position="105"/>
    </location>
</feature>
<feature type="transmembrane region" description="Helical" evidence="1">
    <location>
        <begin position="280"/>
        <end position="301"/>
    </location>
</feature>
<dbReference type="EMBL" id="CP093313">
    <property type="protein sequence ID" value="UWZ85928.1"/>
    <property type="molecule type" value="Genomic_DNA"/>
</dbReference>